<comment type="pathway">
    <text evidence="1">Cofactor biosynthesis; ubiquinone biosynthesis.</text>
</comment>
<evidence type="ECO:0000259" key="8">
    <source>
        <dbReference type="Pfam" id="PF08511"/>
    </source>
</evidence>
<evidence type="ECO:0000256" key="7">
    <source>
        <dbReference type="SAM" id="MobiDB-lite"/>
    </source>
</evidence>
<name>A0A6M8HQR4_9PROT</name>
<dbReference type="InterPro" id="IPR012762">
    <property type="entry name" value="Ubiq_biosynth_COQ9"/>
</dbReference>
<comment type="similarity">
    <text evidence="2">Belongs to the COQ9 family.</text>
</comment>
<dbReference type="EMBL" id="CP053708">
    <property type="protein sequence ID" value="QKE90571.1"/>
    <property type="molecule type" value="Genomic_DNA"/>
</dbReference>
<evidence type="ECO:0000256" key="3">
    <source>
        <dbReference type="ARBA" id="ARBA00022688"/>
    </source>
</evidence>
<gene>
    <name evidence="9" type="ORF">HN018_11470</name>
</gene>
<feature type="domain" description="COQ9 C-terminal" evidence="8">
    <location>
        <begin position="138"/>
        <end position="204"/>
    </location>
</feature>
<dbReference type="PANTHER" id="PTHR21427:SF19">
    <property type="entry name" value="UBIQUINONE BIOSYNTHESIS PROTEIN COQ9, MITOCHONDRIAL"/>
    <property type="match status" value="1"/>
</dbReference>
<evidence type="ECO:0000256" key="2">
    <source>
        <dbReference type="ARBA" id="ARBA00010766"/>
    </source>
</evidence>
<evidence type="ECO:0000256" key="1">
    <source>
        <dbReference type="ARBA" id="ARBA00004749"/>
    </source>
</evidence>
<keyword evidence="4" id="KW-0809">Transit peptide</keyword>
<dbReference type="KEGG" id="lck:HN018_11470"/>
<dbReference type="Gene3D" id="1.10.357.10">
    <property type="entry name" value="Tetracycline Repressor, domain 2"/>
    <property type="match status" value="1"/>
</dbReference>
<dbReference type="AlphaFoldDB" id="A0A6M8HQR4"/>
<evidence type="ECO:0000256" key="6">
    <source>
        <dbReference type="ARBA" id="ARBA00058104"/>
    </source>
</evidence>
<dbReference type="GO" id="GO:0008289">
    <property type="term" value="F:lipid binding"/>
    <property type="evidence" value="ECO:0007669"/>
    <property type="project" value="UniProtKB-KW"/>
</dbReference>
<proteinExistence type="inferred from homology"/>
<dbReference type="GO" id="GO:0006744">
    <property type="term" value="P:ubiquinone biosynthetic process"/>
    <property type="evidence" value="ECO:0007669"/>
    <property type="project" value="UniProtKB-KW"/>
</dbReference>
<keyword evidence="5" id="KW-0446">Lipid-binding</keyword>
<sequence>MVGLVMPFWSALSGLSNLLDGMGGGFAPPLAHDPARDAAIRAMVPLVPDTGWTRLTLRAAAGENADLLFPGGPAEMVEAHSDLGDRMMEETGRSIAETRVSRRVRALILLRLRQAEPDRDAVRHGLSLLAMPGSRGAGLRSLARTVDTIWHAAGDQSADMSWYSKRALLAGVYSSTLLYWLKRGSCAETEAFLDRQLAAVAKLGRVASRSRKLPGSAVTSTDPGVAGTGAGHT</sequence>
<dbReference type="PANTHER" id="PTHR21427">
    <property type="entry name" value="UBIQUINONE BIOSYNTHESIS PROTEIN COQ9, MITOCHONDRIAL"/>
    <property type="match status" value="1"/>
</dbReference>
<feature type="region of interest" description="Disordered" evidence="7">
    <location>
        <begin position="212"/>
        <end position="233"/>
    </location>
</feature>
<keyword evidence="3" id="KW-0831">Ubiquinone biosynthesis</keyword>
<evidence type="ECO:0000256" key="5">
    <source>
        <dbReference type="ARBA" id="ARBA00023121"/>
    </source>
</evidence>
<reference evidence="9 10" key="1">
    <citation type="journal article" date="2014" name="World J. Microbiol. Biotechnol.">
        <title>Biodiversity and physiological characteristics of Antarctic and Arctic lichens-associated bacteria.</title>
        <authorList>
            <person name="Lee Y.M."/>
            <person name="Kim E.H."/>
            <person name="Lee H.K."/>
            <person name="Hong S.G."/>
        </authorList>
    </citation>
    <scope>NUCLEOTIDE SEQUENCE [LARGE SCALE GENOMIC DNA]</scope>
    <source>
        <strain evidence="9 10">PAMC 26569</strain>
    </source>
</reference>
<dbReference type="Proteomes" id="UP000500767">
    <property type="component" value="Chromosome"/>
</dbReference>
<comment type="function">
    <text evidence="6">Membrane-associated protein that warps the membrane surface to access and bind aromatic isoprenes with high specificity, including ubiquinone (CoQ) isoprene intermediates and presents them directly to COQ7, therefore facilitating the COQ7-mediated hydroxylase step. Participates in the biosynthesis of coenzyme Q, also named ubiquinone, an essential lipid-soluble electron transporter for aerobic cellular respiration.</text>
</comment>
<dbReference type="InterPro" id="IPR013718">
    <property type="entry name" value="COQ9_C"/>
</dbReference>
<keyword evidence="10" id="KW-1185">Reference proteome</keyword>
<evidence type="ECO:0000313" key="10">
    <source>
        <dbReference type="Proteomes" id="UP000500767"/>
    </source>
</evidence>
<dbReference type="RefSeq" id="WP_171835518.1">
    <property type="nucleotide sequence ID" value="NZ_CP053708.1"/>
</dbReference>
<protein>
    <submittedName>
        <fullName evidence="9">COQ9 family protein</fullName>
    </submittedName>
</protein>
<accession>A0A6M8HQR4</accession>
<evidence type="ECO:0000313" key="9">
    <source>
        <dbReference type="EMBL" id="QKE90571.1"/>
    </source>
</evidence>
<evidence type="ECO:0000256" key="4">
    <source>
        <dbReference type="ARBA" id="ARBA00022946"/>
    </source>
</evidence>
<dbReference type="NCBIfam" id="TIGR02396">
    <property type="entry name" value="diverge_rpsU"/>
    <property type="match status" value="1"/>
</dbReference>
<dbReference type="Pfam" id="PF08511">
    <property type="entry name" value="COQ9"/>
    <property type="match status" value="1"/>
</dbReference>
<organism evidence="9 10">
    <name type="scientific">Lichenicola cladoniae</name>
    <dbReference type="NCBI Taxonomy" id="1484109"/>
    <lineage>
        <taxon>Bacteria</taxon>
        <taxon>Pseudomonadati</taxon>
        <taxon>Pseudomonadota</taxon>
        <taxon>Alphaproteobacteria</taxon>
        <taxon>Acetobacterales</taxon>
        <taxon>Acetobacteraceae</taxon>
        <taxon>Lichenicola</taxon>
    </lineage>
</organism>